<evidence type="ECO:0000256" key="2">
    <source>
        <dbReference type="ARBA" id="ARBA00022475"/>
    </source>
</evidence>
<evidence type="ECO:0000313" key="7">
    <source>
        <dbReference type="EMBL" id="ENH95806.1"/>
    </source>
</evidence>
<name>N4WRG3_9BACI</name>
<feature type="transmembrane region" description="Helical" evidence="6">
    <location>
        <begin position="402"/>
        <end position="423"/>
    </location>
</feature>
<dbReference type="EMBL" id="APML01000074">
    <property type="protein sequence ID" value="ENH95806.1"/>
    <property type="molecule type" value="Genomic_DNA"/>
</dbReference>
<evidence type="ECO:0000256" key="3">
    <source>
        <dbReference type="ARBA" id="ARBA00022692"/>
    </source>
</evidence>
<keyword evidence="5 6" id="KW-0472">Membrane</keyword>
<dbReference type="GO" id="GO:0005886">
    <property type="term" value="C:plasma membrane"/>
    <property type="evidence" value="ECO:0007669"/>
    <property type="project" value="UniProtKB-SubCell"/>
</dbReference>
<evidence type="ECO:0000256" key="4">
    <source>
        <dbReference type="ARBA" id="ARBA00022989"/>
    </source>
</evidence>
<comment type="subcellular location">
    <subcellularLocation>
        <location evidence="1">Cell membrane</location>
        <topology evidence="1">Multi-pass membrane protein</topology>
    </subcellularLocation>
</comment>
<keyword evidence="2" id="KW-1003">Cell membrane</keyword>
<feature type="transmembrane region" description="Helical" evidence="6">
    <location>
        <begin position="297"/>
        <end position="314"/>
    </location>
</feature>
<feature type="transmembrane region" description="Helical" evidence="6">
    <location>
        <begin position="168"/>
        <end position="186"/>
    </location>
</feature>
<feature type="transmembrane region" description="Helical" evidence="6">
    <location>
        <begin position="468"/>
        <end position="489"/>
    </location>
</feature>
<dbReference type="InterPro" id="IPR050833">
    <property type="entry name" value="Poly_Biosynth_Transport"/>
</dbReference>
<feature type="transmembrane region" description="Helical" evidence="6">
    <location>
        <begin position="192"/>
        <end position="216"/>
    </location>
</feature>
<feature type="transmembrane region" description="Helical" evidence="6">
    <location>
        <begin position="245"/>
        <end position="265"/>
    </location>
</feature>
<dbReference type="Pfam" id="PF01943">
    <property type="entry name" value="Polysacc_synt"/>
    <property type="match status" value="1"/>
</dbReference>
<organism evidence="7 8">
    <name type="scientific">Gracilibacillus halophilus YIM-C55.5</name>
    <dbReference type="NCBI Taxonomy" id="1308866"/>
    <lineage>
        <taxon>Bacteria</taxon>
        <taxon>Bacillati</taxon>
        <taxon>Bacillota</taxon>
        <taxon>Bacilli</taxon>
        <taxon>Bacillales</taxon>
        <taxon>Bacillaceae</taxon>
        <taxon>Gracilibacillus</taxon>
    </lineage>
</organism>
<keyword evidence="3 6" id="KW-0812">Transmembrane</keyword>
<accession>N4WRG3</accession>
<feature type="transmembrane region" description="Helical" evidence="6">
    <location>
        <begin position="47"/>
        <end position="66"/>
    </location>
</feature>
<feature type="transmembrane region" description="Helical" evidence="6">
    <location>
        <begin position="130"/>
        <end position="147"/>
    </location>
</feature>
<sequence>MSGSNILRGTMLLTGASFLSKFLGMIYVIPFTNIVGAEGMTLYSFAYTPYTILLSISTIGVPLAVSKFVAKYNALDDYQTSMNAFRLGVIIMFISGFIAFLSLYAGSGWIAELTYDERTPDISINDVQHVIKWVSFALILFPSMSVVRGFFQGHQSMAPTAVSQVIEQIVRISFLLVSVFLIKVIFDGSNQTAIGFATFAAFIGAIASWIVLLAYWRKRKPLLHQQITNQTKKFDISNQQISKELLQYAGPFILVGIAIPLYQLVDQFTFSHAMAEIGLEEISNIAYSSFNLQGHKLISIPITIATGLSLALMPEITKSFQVGNQHRLNEQVNQAFQMIMLLILPASIGLMLLSHEIYGGLFGLDHIHISGPLFAWYTPAALSFGFFTVSAYVLQGIEQQRFTLISLSTGILIKVLLNAVMIQTFHEKGAVITTVIASTIAVLLNIWKIKSSIEFPIRSFLKRIMLMLIFSVVMAITVIVVKSLFAIFIDYNDGRWQALVIAITATGLVDWLIYT</sequence>
<dbReference type="Proteomes" id="UP000012283">
    <property type="component" value="Unassembled WGS sequence"/>
</dbReference>
<comment type="caution">
    <text evidence="7">The sequence shown here is derived from an EMBL/GenBank/DDBJ whole genome shotgun (WGS) entry which is preliminary data.</text>
</comment>
<dbReference type="InterPro" id="IPR002797">
    <property type="entry name" value="Polysacc_synth"/>
</dbReference>
<gene>
    <name evidence="7" type="ORF">J416_14263</name>
</gene>
<dbReference type="eggNOG" id="COG2244">
    <property type="taxonomic scope" value="Bacteria"/>
</dbReference>
<feature type="transmembrane region" description="Helical" evidence="6">
    <location>
        <begin position="12"/>
        <end position="35"/>
    </location>
</feature>
<evidence type="ECO:0000256" key="6">
    <source>
        <dbReference type="SAM" id="Phobius"/>
    </source>
</evidence>
<proteinExistence type="predicted"/>
<reference evidence="7 8" key="1">
    <citation type="submission" date="2013-03" db="EMBL/GenBank/DDBJ databases">
        <title>Draft genome sequence of Gracibacillus halophilus YIM-C55.5, a moderately halophilic and thermophilic organism from the Xiaochaidamu salt lake.</title>
        <authorList>
            <person name="Sugumar T."/>
            <person name="Polireddy D.R."/>
            <person name="Antony A."/>
            <person name="Madhava Y.R."/>
            <person name="Sivakumar N."/>
        </authorList>
    </citation>
    <scope>NUCLEOTIDE SEQUENCE [LARGE SCALE GENOMIC DNA]</scope>
    <source>
        <strain evidence="7 8">YIM-C55.5</strain>
    </source>
</reference>
<protein>
    <submittedName>
        <fullName evidence="7">Spore cortex protein</fullName>
    </submittedName>
</protein>
<dbReference type="AlphaFoldDB" id="N4WRG3"/>
<dbReference type="PIRSF" id="PIRSF038958">
    <property type="entry name" value="PG_synth_SpoVB"/>
    <property type="match status" value="1"/>
</dbReference>
<feature type="transmembrane region" description="Helical" evidence="6">
    <location>
        <begin position="495"/>
        <end position="514"/>
    </location>
</feature>
<dbReference type="CDD" id="cd13124">
    <property type="entry name" value="MATE_SpoVB_like"/>
    <property type="match status" value="1"/>
</dbReference>
<feature type="transmembrane region" description="Helical" evidence="6">
    <location>
        <begin position="374"/>
        <end position="395"/>
    </location>
</feature>
<feature type="transmembrane region" description="Helical" evidence="6">
    <location>
        <begin position="87"/>
        <end position="110"/>
    </location>
</feature>
<evidence type="ECO:0000256" key="5">
    <source>
        <dbReference type="ARBA" id="ARBA00023136"/>
    </source>
</evidence>
<evidence type="ECO:0000256" key="1">
    <source>
        <dbReference type="ARBA" id="ARBA00004651"/>
    </source>
</evidence>
<dbReference type="STRING" id="1308866.J416_14263"/>
<dbReference type="PATRIC" id="fig|1308866.3.peg.2874"/>
<keyword evidence="8" id="KW-1185">Reference proteome</keyword>
<dbReference type="PANTHER" id="PTHR30250">
    <property type="entry name" value="PST FAMILY PREDICTED COLANIC ACID TRANSPORTER"/>
    <property type="match status" value="1"/>
</dbReference>
<feature type="transmembrane region" description="Helical" evidence="6">
    <location>
        <begin position="335"/>
        <end position="354"/>
    </location>
</feature>
<keyword evidence="4 6" id="KW-1133">Transmembrane helix</keyword>
<feature type="transmembrane region" description="Helical" evidence="6">
    <location>
        <begin position="429"/>
        <end position="447"/>
    </location>
</feature>
<dbReference type="PANTHER" id="PTHR30250:SF21">
    <property type="entry name" value="LIPID II FLIPPASE MURJ"/>
    <property type="match status" value="1"/>
</dbReference>
<evidence type="ECO:0000313" key="8">
    <source>
        <dbReference type="Proteomes" id="UP000012283"/>
    </source>
</evidence>
<dbReference type="RefSeq" id="WP_003473663.1">
    <property type="nucleotide sequence ID" value="NZ_APML01000074.1"/>
</dbReference>
<dbReference type="InterPro" id="IPR024923">
    <property type="entry name" value="PG_synth_SpoVB"/>
</dbReference>